<dbReference type="PANTHER" id="PTHR43335:SF4">
    <property type="entry name" value="ABC TRANSPORTER, ATP-BINDING PROTEIN"/>
    <property type="match status" value="1"/>
</dbReference>
<accession>A0ABS2WEI0</accession>
<gene>
    <name evidence="6" type="ORF">JQC72_00295</name>
</gene>
<evidence type="ECO:0000313" key="6">
    <source>
        <dbReference type="EMBL" id="MBN2907960.1"/>
    </source>
</evidence>
<keyword evidence="7" id="KW-1185">Reference proteome</keyword>
<dbReference type="EMBL" id="JAFHAP010000001">
    <property type="protein sequence ID" value="MBN2907960.1"/>
    <property type="molecule type" value="Genomic_DNA"/>
</dbReference>
<evidence type="ECO:0000256" key="1">
    <source>
        <dbReference type="ARBA" id="ARBA00005417"/>
    </source>
</evidence>
<evidence type="ECO:0000256" key="2">
    <source>
        <dbReference type="ARBA" id="ARBA00022448"/>
    </source>
</evidence>
<proteinExistence type="inferred from homology"/>
<dbReference type="GO" id="GO:0005524">
    <property type="term" value="F:ATP binding"/>
    <property type="evidence" value="ECO:0007669"/>
    <property type="project" value="UniProtKB-KW"/>
</dbReference>
<dbReference type="PROSITE" id="PS50893">
    <property type="entry name" value="ABC_TRANSPORTER_2"/>
    <property type="match status" value="1"/>
</dbReference>
<evidence type="ECO:0000256" key="4">
    <source>
        <dbReference type="ARBA" id="ARBA00022840"/>
    </source>
</evidence>
<dbReference type="SMART" id="SM00382">
    <property type="entry name" value="AAA"/>
    <property type="match status" value="1"/>
</dbReference>
<keyword evidence="4 6" id="KW-0067">ATP-binding</keyword>
<protein>
    <submittedName>
        <fullName evidence="6">ABC transporter ATP-binding protein</fullName>
    </submittedName>
</protein>
<dbReference type="Proteomes" id="UP001177120">
    <property type="component" value="Unassembled WGS sequence"/>
</dbReference>
<comment type="similarity">
    <text evidence="1">Belongs to the ABC transporter superfamily.</text>
</comment>
<dbReference type="InterPro" id="IPR003439">
    <property type="entry name" value="ABC_transporter-like_ATP-bd"/>
</dbReference>
<evidence type="ECO:0000256" key="3">
    <source>
        <dbReference type="ARBA" id="ARBA00022741"/>
    </source>
</evidence>
<dbReference type="Pfam" id="PF00005">
    <property type="entry name" value="ABC_tran"/>
    <property type="match status" value="1"/>
</dbReference>
<dbReference type="Gene3D" id="3.40.50.300">
    <property type="entry name" value="P-loop containing nucleotide triphosphate hydrolases"/>
    <property type="match status" value="1"/>
</dbReference>
<evidence type="ECO:0000313" key="7">
    <source>
        <dbReference type="Proteomes" id="UP001177120"/>
    </source>
</evidence>
<evidence type="ECO:0000259" key="5">
    <source>
        <dbReference type="PROSITE" id="PS50893"/>
    </source>
</evidence>
<dbReference type="PROSITE" id="PS00211">
    <property type="entry name" value="ABC_TRANSPORTER_1"/>
    <property type="match status" value="1"/>
</dbReference>
<dbReference type="InterPro" id="IPR017871">
    <property type="entry name" value="ABC_transporter-like_CS"/>
</dbReference>
<name>A0ABS2WEI0_9BACL</name>
<dbReference type="InterPro" id="IPR003593">
    <property type="entry name" value="AAA+_ATPase"/>
</dbReference>
<reference evidence="6" key="1">
    <citation type="journal article" date="2024" name="Int. J. Syst. Evol. Microbiol.">
        <title>Polycladomyces zharkentensis sp. nov., a novel thermophilic cellulose- and starch-degrading member of the Bacillota from a geothermal aquifer in Kazakhstan.</title>
        <authorList>
            <person name="Mashzhan A."/>
            <person name="Kistaubayeva A."/>
            <person name="Javier-Lopez R."/>
            <person name="Bissenova U."/>
            <person name="Bissenbay A."/>
            <person name="Birkeland N.K."/>
        </authorList>
    </citation>
    <scope>NUCLEOTIDE SEQUENCE</scope>
    <source>
        <strain evidence="6">ZKZ2T</strain>
    </source>
</reference>
<dbReference type="InterPro" id="IPR027417">
    <property type="entry name" value="P-loop_NTPase"/>
</dbReference>
<keyword evidence="2" id="KW-0813">Transport</keyword>
<feature type="domain" description="ABC transporter" evidence="5">
    <location>
        <begin position="2"/>
        <end position="234"/>
    </location>
</feature>
<dbReference type="PANTHER" id="PTHR43335">
    <property type="entry name" value="ABC TRANSPORTER, ATP-BINDING PROTEIN"/>
    <property type="match status" value="1"/>
</dbReference>
<organism evidence="6 7">
    <name type="scientific">Polycladomyces zharkentensis</name>
    <dbReference type="NCBI Taxonomy" id="2807616"/>
    <lineage>
        <taxon>Bacteria</taxon>
        <taxon>Bacillati</taxon>
        <taxon>Bacillota</taxon>
        <taxon>Bacilli</taxon>
        <taxon>Bacillales</taxon>
        <taxon>Thermoactinomycetaceae</taxon>
        <taxon>Polycladomyces</taxon>
    </lineage>
</organism>
<keyword evidence="3" id="KW-0547">Nucleotide-binding</keyword>
<sequence>MLEACNVSKIVRGRKLIDHVSFEVYQGDICGLLGPNGAGKTTMIRLLTGLISPTAGELRVNGIDVRQHRRKALLELGAIVESPIFFPYMTGRKNLLNLARLHPNLPAGERKRRVEEVLQTVGLTEAADQKVKTYSLGMKQRLGIAQALLGKPKVVILDEPANGLDPMGMRELRELIIRLRDQQGLTFFISSHLLDELEQMCNRLVVIQKGRLIWQGRMEGLSRNDVWVFTVRQVDRALAVLAGKVTVKKLSSTKLEVQAGEEEVGEINRLLMQHNVQVSGIEKKQKKLEDIFIELVSS</sequence>
<comment type="caution">
    <text evidence="6">The sequence shown here is derived from an EMBL/GenBank/DDBJ whole genome shotgun (WGS) entry which is preliminary data.</text>
</comment>
<dbReference type="SUPFAM" id="SSF52540">
    <property type="entry name" value="P-loop containing nucleoside triphosphate hydrolases"/>
    <property type="match status" value="1"/>
</dbReference>